<protein>
    <recommendedName>
        <fullName evidence="4">Peptidase inhibitor family I36</fullName>
    </recommendedName>
</protein>
<evidence type="ECO:0008006" key="4">
    <source>
        <dbReference type="Google" id="ProtNLM"/>
    </source>
</evidence>
<reference evidence="2" key="1">
    <citation type="submission" date="2020-07" db="EMBL/GenBank/DDBJ databases">
        <authorList>
            <person name="Tarantini F.S."/>
            <person name="Hong K.W."/>
            <person name="Chan K.G."/>
        </authorList>
    </citation>
    <scope>NUCLEOTIDE SEQUENCE</scope>
    <source>
        <strain evidence="2">32-07</strain>
    </source>
</reference>
<dbReference type="EMBL" id="CP059572">
    <property type="protein sequence ID" value="QXJ22452.1"/>
    <property type="molecule type" value="Genomic_DNA"/>
</dbReference>
<feature type="signal peptide" evidence="1">
    <location>
        <begin position="1"/>
        <end position="25"/>
    </location>
</feature>
<name>A0ABX8QYC1_9ACTN</name>
<evidence type="ECO:0000313" key="2">
    <source>
        <dbReference type="EMBL" id="QXJ22452.1"/>
    </source>
</evidence>
<accession>A0ABX8QYC1</accession>
<feature type="chain" id="PRO_5046327408" description="Peptidase inhibitor family I36" evidence="1">
    <location>
        <begin position="26"/>
        <end position="126"/>
    </location>
</feature>
<gene>
    <name evidence="2" type="ORF">AGRA3207_003452</name>
</gene>
<evidence type="ECO:0000256" key="1">
    <source>
        <dbReference type="SAM" id="SignalP"/>
    </source>
</evidence>
<keyword evidence="3" id="KW-1185">Reference proteome</keyword>
<organism evidence="2 3">
    <name type="scientific">Actinomadura graeca</name>
    <dbReference type="NCBI Taxonomy" id="2750812"/>
    <lineage>
        <taxon>Bacteria</taxon>
        <taxon>Bacillati</taxon>
        <taxon>Actinomycetota</taxon>
        <taxon>Actinomycetes</taxon>
        <taxon>Streptosporangiales</taxon>
        <taxon>Thermomonosporaceae</taxon>
        <taxon>Actinomadura</taxon>
    </lineage>
</organism>
<dbReference type="Proteomes" id="UP001049518">
    <property type="component" value="Chromosome"/>
</dbReference>
<sequence length="126" mass="13335">MKNVNPTNLMKAGALAAMAAAPLMAATTAFSSTPADHVTAVKAPCEAGYVCIYPGNSADGTPIKFKRYGTYNLRNQRGTHLVVNNQTGGAALRLCRAYNGQQCGPRLGRGAYHVNLTPINSIVLER</sequence>
<evidence type="ECO:0000313" key="3">
    <source>
        <dbReference type="Proteomes" id="UP001049518"/>
    </source>
</evidence>
<keyword evidence="1" id="KW-0732">Signal</keyword>
<proteinExistence type="predicted"/>
<dbReference type="RefSeq" id="WP_231335699.1">
    <property type="nucleotide sequence ID" value="NZ_CP059572.1"/>
</dbReference>